<evidence type="ECO:0000313" key="2">
    <source>
        <dbReference type="Proteomes" id="UP000198736"/>
    </source>
</evidence>
<protein>
    <submittedName>
        <fullName evidence="1">Uncharacterized protein</fullName>
    </submittedName>
</protein>
<sequence length="56" mass="7010">MWTWFARAERISKKSTFYHYEPKLGQVSAMVNQTQTNRYRKHFRRYFESNRPRPII</sequence>
<name>A0A0S4LGA7_9BACT</name>
<dbReference type="EMBL" id="CZPZ01000017">
    <property type="protein sequence ID" value="CUS36615.1"/>
    <property type="molecule type" value="Genomic_DNA"/>
</dbReference>
<proteinExistence type="predicted"/>
<keyword evidence="2" id="KW-1185">Reference proteome</keyword>
<evidence type="ECO:0000313" key="1">
    <source>
        <dbReference type="EMBL" id="CUS36615.1"/>
    </source>
</evidence>
<dbReference type="AlphaFoldDB" id="A0A0S4LGA7"/>
<gene>
    <name evidence="1" type="ORF">COMA2_240060</name>
</gene>
<organism evidence="1 2">
    <name type="scientific">Candidatus Nitrospira nitrificans</name>
    <dbReference type="NCBI Taxonomy" id="1742973"/>
    <lineage>
        <taxon>Bacteria</taxon>
        <taxon>Pseudomonadati</taxon>
        <taxon>Nitrospirota</taxon>
        <taxon>Nitrospiria</taxon>
        <taxon>Nitrospirales</taxon>
        <taxon>Nitrospiraceae</taxon>
        <taxon>Nitrospira</taxon>
    </lineage>
</organism>
<reference evidence="2" key="1">
    <citation type="submission" date="2015-10" db="EMBL/GenBank/DDBJ databases">
        <authorList>
            <person name="Luecker S."/>
            <person name="Luecker S."/>
        </authorList>
    </citation>
    <scope>NUCLEOTIDE SEQUENCE [LARGE SCALE GENOMIC DNA]</scope>
</reference>
<accession>A0A0S4LGA7</accession>
<dbReference type="Proteomes" id="UP000198736">
    <property type="component" value="Unassembled WGS sequence"/>
</dbReference>